<dbReference type="EMBL" id="WIPF01000033">
    <property type="protein sequence ID" value="KAF3224285.1"/>
    <property type="molecule type" value="Genomic_DNA"/>
</dbReference>
<feature type="compositionally biased region" description="Polar residues" evidence="1">
    <location>
        <begin position="411"/>
        <end position="423"/>
    </location>
</feature>
<dbReference type="PANTHER" id="PTHR40781">
    <property type="match status" value="1"/>
</dbReference>
<feature type="region of interest" description="Disordered" evidence="1">
    <location>
        <begin position="194"/>
        <end position="439"/>
    </location>
</feature>
<feature type="compositionally biased region" description="Polar residues" evidence="1">
    <location>
        <begin position="315"/>
        <end position="332"/>
    </location>
</feature>
<dbReference type="Proteomes" id="UP000483672">
    <property type="component" value="Unassembled WGS sequence"/>
</dbReference>
<reference evidence="5 6" key="1">
    <citation type="submission" date="2019-06" db="EMBL/GenBank/DDBJ databases">
        <authorList>
            <person name="Palmer J.M."/>
        </authorList>
    </citation>
    <scope>NUCLEOTIDE SEQUENCE [LARGE SCALE GENOMIC DNA]</scope>
    <source>
        <strain evidence="4 5">TWF106</strain>
        <strain evidence="3 6">TWF191</strain>
    </source>
</reference>
<name>A0A6G1LUJ6_ORBOL</name>
<evidence type="ECO:0000313" key="3">
    <source>
        <dbReference type="EMBL" id="KAF3224285.1"/>
    </source>
</evidence>
<evidence type="ECO:0000313" key="5">
    <source>
        <dbReference type="Proteomes" id="UP000472727"/>
    </source>
</evidence>
<evidence type="ECO:0000256" key="1">
    <source>
        <dbReference type="SAM" id="MobiDB-lite"/>
    </source>
</evidence>
<evidence type="ECO:0000313" key="6">
    <source>
        <dbReference type="Proteomes" id="UP000483672"/>
    </source>
</evidence>
<dbReference type="AlphaFoldDB" id="A0A6G1LUJ6"/>
<protein>
    <recommendedName>
        <fullName evidence="2">DUF7587 domain-containing protein</fullName>
    </recommendedName>
</protein>
<evidence type="ECO:0000259" key="2">
    <source>
        <dbReference type="Pfam" id="PF24494"/>
    </source>
</evidence>
<feature type="region of interest" description="Disordered" evidence="1">
    <location>
        <begin position="1"/>
        <end position="24"/>
    </location>
</feature>
<dbReference type="Pfam" id="PF24494">
    <property type="entry name" value="DUF7587"/>
    <property type="match status" value="1"/>
</dbReference>
<dbReference type="Gene3D" id="3.90.210.10">
    <property type="entry name" value="Heat-Labile Enterotoxin, subunit A"/>
    <property type="match status" value="1"/>
</dbReference>
<dbReference type="PANTHER" id="PTHR40781:SF1">
    <property type="match status" value="1"/>
</dbReference>
<feature type="domain" description="DUF7587" evidence="2">
    <location>
        <begin position="36"/>
        <end position="181"/>
    </location>
</feature>
<organism evidence="4 5">
    <name type="scientific">Orbilia oligospora</name>
    <name type="common">Nematode-trapping fungus</name>
    <name type="synonym">Arthrobotrys oligospora</name>
    <dbReference type="NCBI Taxonomy" id="2813651"/>
    <lineage>
        <taxon>Eukaryota</taxon>
        <taxon>Fungi</taxon>
        <taxon>Dikarya</taxon>
        <taxon>Ascomycota</taxon>
        <taxon>Pezizomycotina</taxon>
        <taxon>Orbiliomycetes</taxon>
        <taxon>Orbiliales</taxon>
        <taxon>Orbiliaceae</taxon>
        <taxon>Orbilia</taxon>
    </lineage>
</organism>
<evidence type="ECO:0000313" key="4">
    <source>
        <dbReference type="EMBL" id="KAF3224861.1"/>
    </source>
</evidence>
<feature type="compositionally biased region" description="Basic and acidic residues" evidence="1">
    <location>
        <begin position="194"/>
        <end position="230"/>
    </location>
</feature>
<accession>A0A6G1LUJ6</accession>
<sequence length="470" mass="53399">MARRYENAASTYGPSSLRSRSDRLPDFRLQARSRHLPKYLYRVHSDESVTEYTSADGFLSASDETIDLRGPEFTKTLTDHLTWGSKSPSPFISTYANESHAISWAKLFLEKPGREHEEVQIMRINTQKIRGDSNERKPIISVREVVIGMREKNDEVLPPERNDNQIRDEYLFLYQIPRAAIDNIQDYTLDMLRRQPKKGESSRRWRGRAHQESLREPDSYPDSGRGEQRNPRHTPSVTEAPRGYIHGDLPRNTDFYNTRSPPPTERREPLRSIRDSRESNAWRPETENTIVRRVGPPQDPFLASGETRVDYSHRGVNTYTPISGLGSNNYTYTPRPQAQASPFPSSSQSSQLYGHNPQSAWHHNPASHQHHQNPNYALTPGFGTQKLAPQAQATPNTGAISRTAPNPPISNPTRGSRNQSPGPTSRGIYMTQSGKGEGWVEHQQNLSLSSSRPVKISRLSRMFNKLRRGG</sequence>
<proteinExistence type="predicted"/>
<gene>
    <name evidence="4" type="ORF">TWF106_003304</name>
    <name evidence="3" type="ORF">TWF191_006067</name>
</gene>
<comment type="caution">
    <text evidence="4">The sequence shown here is derived from an EMBL/GenBank/DDBJ whole genome shotgun (WGS) entry which is preliminary data.</text>
</comment>
<feature type="compositionally biased region" description="Polar residues" evidence="1">
    <location>
        <begin position="391"/>
        <end position="404"/>
    </location>
</feature>
<feature type="compositionally biased region" description="Low complexity" evidence="1">
    <location>
        <begin position="334"/>
        <end position="351"/>
    </location>
</feature>
<dbReference type="InterPro" id="IPR056009">
    <property type="entry name" value="DUF7587"/>
</dbReference>
<dbReference type="Proteomes" id="UP000472727">
    <property type="component" value="Unassembled WGS sequence"/>
</dbReference>
<dbReference type="EMBL" id="WIWS01000017">
    <property type="protein sequence ID" value="KAF3224861.1"/>
    <property type="molecule type" value="Genomic_DNA"/>
</dbReference>
<feature type="compositionally biased region" description="Basic and acidic residues" evidence="1">
    <location>
        <begin position="264"/>
        <end position="286"/>
    </location>
</feature>
<feature type="compositionally biased region" description="Polar residues" evidence="1">
    <location>
        <begin position="352"/>
        <end position="361"/>
    </location>
</feature>